<dbReference type="PANTHER" id="PTHR32481:SF20">
    <property type="entry name" value="AMINOPEPTIDASE YSDC"/>
    <property type="match status" value="1"/>
</dbReference>
<evidence type="ECO:0000256" key="3">
    <source>
        <dbReference type="ARBA" id="ARBA00022670"/>
    </source>
</evidence>
<reference evidence="8" key="1">
    <citation type="journal article" date="2019" name="Int. J. Syst. Evol. Microbiol.">
        <title>The Global Catalogue of Microorganisms (GCM) 10K type strain sequencing project: providing services to taxonomists for standard genome sequencing and annotation.</title>
        <authorList>
            <consortium name="The Broad Institute Genomics Platform"/>
            <consortium name="The Broad Institute Genome Sequencing Center for Infectious Disease"/>
            <person name="Wu L."/>
            <person name="Ma J."/>
        </authorList>
    </citation>
    <scope>NUCLEOTIDE SEQUENCE [LARGE SCALE GENOMIC DNA]</scope>
    <source>
        <strain evidence="8">JCM 16918</strain>
    </source>
</reference>
<evidence type="ECO:0000256" key="1">
    <source>
        <dbReference type="ARBA" id="ARBA00006272"/>
    </source>
</evidence>
<evidence type="ECO:0000256" key="6">
    <source>
        <dbReference type="PIRNR" id="PIRNR001123"/>
    </source>
</evidence>
<evidence type="ECO:0000256" key="5">
    <source>
        <dbReference type="ARBA" id="ARBA00022801"/>
    </source>
</evidence>
<keyword evidence="4" id="KW-0479">Metal-binding</keyword>
<keyword evidence="2" id="KW-0031">Aminopeptidase</keyword>
<evidence type="ECO:0000313" key="8">
    <source>
        <dbReference type="Proteomes" id="UP000645517"/>
    </source>
</evidence>
<organism evidence="7 8">
    <name type="scientific">Deinococcus daejeonensis</name>
    <dbReference type="NCBI Taxonomy" id="1007098"/>
    <lineage>
        <taxon>Bacteria</taxon>
        <taxon>Thermotogati</taxon>
        <taxon>Deinococcota</taxon>
        <taxon>Deinococci</taxon>
        <taxon>Deinococcales</taxon>
        <taxon>Deinococcaceae</taxon>
        <taxon>Deinococcus</taxon>
    </lineage>
</organism>
<keyword evidence="3" id="KW-0645">Protease</keyword>
<keyword evidence="5" id="KW-0378">Hydrolase</keyword>
<proteinExistence type="inferred from homology"/>
<comment type="similarity">
    <text evidence="1 6">Belongs to the peptidase M42 family.</text>
</comment>
<dbReference type="CDD" id="cd05656">
    <property type="entry name" value="M42_Frv"/>
    <property type="match status" value="1"/>
</dbReference>
<dbReference type="Pfam" id="PF05343">
    <property type="entry name" value="Peptidase_M42"/>
    <property type="match status" value="1"/>
</dbReference>
<dbReference type="SUPFAM" id="SSF101821">
    <property type="entry name" value="Aminopeptidase/glucanase lid domain"/>
    <property type="match status" value="1"/>
</dbReference>
<dbReference type="Proteomes" id="UP000645517">
    <property type="component" value="Unassembled WGS sequence"/>
</dbReference>
<dbReference type="SUPFAM" id="SSF53187">
    <property type="entry name" value="Zn-dependent exopeptidases"/>
    <property type="match status" value="1"/>
</dbReference>
<keyword evidence="8" id="KW-1185">Reference proteome</keyword>
<evidence type="ECO:0000256" key="2">
    <source>
        <dbReference type="ARBA" id="ARBA00022438"/>
    </source>
</evidence>
<dbReference type="PANTHER" id="PTHR32481">
    <property type="entry name" value="AMINOPEPTIDASE"/>
    <property type="match status" value="1"/>
</dbReference>
<dbReference type="Gene3D" id="2.40.30.40">
    <property type="entry name" value="Peptidase M42, domain 2"/>
    <property type="match status" value="1"/>
</dbReference>
<dbReference type="PIRSF" id="PIRSF001123">
    <property type="entry name" value="PepA_GA"/>
    <property type="match status" value="1"/>
</dbReference>
<dbReference type="EMBL" id="BMOR01000005">
    <property type="protein sequence ID" value="GGN35711.1"/>
    <property type="molecule type" value="Genomic_DNA"/>
</dbReference>
<dbReference type="Gene3D" id="3.40.630.10">
    <property type="entry name" value="Zn peptidases"/>
    <property type="match status" value="1"/>
</dbReference>
<evidence type="ECO:0000313" key="7">
    <source>
        <dbReference type="EMBL" id="GGN35711.1"/>
    </source>
</evidence>
<dbReference type="InterPro" id="IPR051464">
    <property type="entry name" value="Peptidase_M42_aminopept"/>
</dbReference>
<accession>A0ABQ2IZA4</accession>
<name>A0ABQ2IZA4_9DEIO</name>
<dbReference type="InterPro" id="IPR008007">
    <property type="entry name" value="Peptidase_M42"/>
</dbReference>
<dbReference type="InterPro" id="IPR023367">
    <property type="entry name" value="Peptidase_M42_dom2"/>
</dbReference>
<evidence type="ECO:0000256" key="4">
    <source>
        <dbReference type="ARBA" id="ARBA00022723"/>
    </source>
</evidence>
<sequence>MWRMRGRTGVQAARPSRTGYPHVPANECPFRRRLADVTINRDFLFNLLDAAAPSGLERRAADIWLAEAATFARTHEDHYGNVYAEVGPEDAPAVALMGHLDEIGLIVSHVGDEGFLSVLPVGGWDPQVLVGQRIRVLAPGGDLIGVIGKKAIHVMDADERTKASRIEDLWIDLGLSKEEVTEQVPVGTYAVIEQGPIMVGTRVVGRALDNRVGAFIVLEALRAVAGKNLPYRVVAVGTSQEEIGCFGAQLGGYHLNPVAGVAVDVTHETKQPGVSEKKYGVVPFGSGANLTVSPMVSPVLTRQMTDAAREAGVPFTLSASGRFSGTDADALTLVRAGVPTAVVSIPNRYMHSPSEMVDERDVKACTDIIAAWLERLPQGADFTRR</sequence>
<protein>
    <submittedName>
        <fullName evidence="7">Endoglucanase</fullName>
    </submittedName>
</protein>
<comment type="caution">
    <text evidence="7">The sequence shown here is derived from an EMBL/GenBank/DDBJ whole genome shotgun (WGS) entry which is preliminary data.</text>
</comment>
<gene>
    <name evidence="7" type="ORF">GCM10010842_15770</name>
</gene>